<dbReference type="Proteomes" id="UP000803844">
    <property type="component" value="Unassembled WGS sequence"/>
</dbReference>
<dbReference type="AlphaFoldDB" id="A0A9P5CP40"/>
<dbReference type="EMBL" id="MU032347">
    <property type="protein sequence ID" value="KAF3766099.1"/>
    <property type="molecule type" value="Genomic_DNA"/>
</dbReference>
<dbReference type="SUPFAM" id="SSF56112">
    <property type="entry name" value="Protein kinase-like (PK-like)"/>
    <property type="match status" value="1"/>
</dbReference>
<evidence type="ECO:0000313" key="4">
    <source>
        <dbReference type="Proteomes" id="UP000803844"/>
    </source>
</evidence>
<proteinExistence type="predicted"/>
<accession>A0A9P5CP40</accession>
<dbReference type="GO" id="GO:0102193">
    <property type="term" value="F:protein-ribulosamine 3-kinase activity"/>
    <property type="evidence" value="ECO:0007669"/>
    <property type="project" value="UniProtKB-EC"/>
</dbReference>
<reference evidence="3" key="1">
    <citation type="journal article" date="2020" name="Phytopathology">
        <title>Genome sequence of the chestnut blight fungus Cryphonectria parasitica EP155: A fundamental resource for an archetypical invasive plant pathogen.</title>
        <authorList>
            <person name="Crouch J.A."/>
            <person name="Dawe A."/>
            <person name="Aerts A."/>
            <person name="Barry K."/>
            <person name="Churchill A.C.L."/>
            <person name="Grimwood J."/>
            <person name="Hillman B."/>
            <person name="Milgroom M.G."/>
            <person name="Pangilinan J."/>
            <person name="Smith M."/>
            <person name="Salamov A."/>
            <person name="Schmutz J."/>
            <person name="Yadav J."/>
            <person name="Grigoriev I.V."/>
            <person name="Nuss D."/>
        </authorList>
    </citation>
    <scope>NUCLEOTIDE SEQUENCE</scope>
    <source>
        <strain evidence="3">EP155</strain>
    </source>
</reference>
<sequence length="331" mass="37930">MAEEQRARHLANPASAHLIQYIDDAVRDVLPAGTRPIGISESGNSHWVRTAKLDTVDKNGKKTPFFLKACYHVGKVYNSEKGKEASTAYEAMTVLYAAWPELVPKPLAWGAYKSEKEVYFLMCQFVEISGEVPRVSDFPALLARMHKKPGSKSPTGEFGFRTSTFEGRNPVEFPLTKTWEETLTRSLMTAFEAEELTQGPDPEMRKLRKSLFSKVIPRLIRPLEAKGRRLEPTLCHGNLWDNNVSSDKITGKPKVYNGTPVYAHNECKIRSRHHEYVFETHNWDLLTRDELAPWFVRRHHMTDEYVKEYIKHYEVASPAADFKDRGILYSL</sequence>
<gene>
    <name evidence="3" type="ORF">M406DRAFT_258016</name>
</gene>
<comment type="caution">
    <text evidence="3">The sequence shown here is derived from an EMBL/GenBank/DDBJ whole genome shotgun (WGS) entry which is preliminary data.</text>
</comment>
<evidence type="ECO:0000256" key="1">
    <source>
        <dbReference type="ARBA" id="ARBA00011961"/>
    </source>
</evidence>
<name>A0A9P5CP40_CRYP1</name>
<keyword evidence="4" id="KW-1185">Reference proteome</keyword>
<evidence type="ECO:0000313" key="3">
    <source>
        <dbReference type="EMBL" id="KAF3766099.1"/>
    </source>
</evidence>
<dbReference type="OrthoDB" id="5772781at2759"/>
<dbReference type="RefSeq" id="XP_040777060.1">
    <property type="nucleotide sequence ID" value="XM_040917208.1"/>
</dbReference>
<protein>
    <recommendedName>
        <fullName evidence="1">protein-ribulosamine 3-kinase</fullName>
        <ecNumber evidence="1">2.7.1.172</ecNumber>
    </recommendedName>
</protein>
<comment type="catalytic activity">
    <reaction evidence="2">
        <text>N(6)-D-ribulosyl-L-lysyl-[protein] + ATP = N(6)-(3-O-phospho-D-ribulosyl)-L-lysyl-[protein] + ADP + H(+)</text>
        <dbReference type="Rhea" id="RHEA:48432"/>
        <dbReference type="Rhea" id="RHEA-COMP:12103"/>
        <dbReference type="Rhea" id="RHEA-COMP:12104"/>
        <dbReference type="ChEBI" id="CHEBI:15378"/>
        <dbReference type="ChEBI" id="CHEBI:30616"/>
        <dbReference type="ChEBI" id="CHEBI:90418"/>
        <dbReference type="ChEBI" id="CHEBI:90420"/>
        <dbReference type="ChEBI" id="CHEBI:456216"/>
        <dbReference type="EC" id="2.7.1.172"/>
    </reaction>
    <physiologicalReaction direction="left-to-right" evidence="2">
        <dbReference type="Rhea" id="RHEA:48433"/>
    </physiologicalReaction>
</comment>
<dbReference type="InterPro" id="IPR011009">
    <property type="entry name" value="Kinase-like_dom_sf"/>
</dbReference>
<dbReference type="Gene3D" id="3.90.1200.10">
    <property type="match status" value="1"/>
</dbReference>
<dbReference type="GeneID" id="63834337"/>
<dbReference type="PANTHER" id="PTHR12149">
    <property type="entry name" value="FRUCTOSAMINE 3 KINASE-RELATED PROTEIN"/>
    <property type="match status" value="1"/>
</dbReference>
<dbReference type="InterPro" id="IPR016477">
    <property type="entry name" value="Fructo-/Ketosamine-3-kinase"/>
</dbReference>
<evidence type="ECO:0000256" key="2">
    <source>
        <dbReference type="ARBA" id="ARBA00048655"/>
    </source>
</evidence>
<organism evidence="3 4">
    <name type="scientific">Cryphonectria parasitica (strain ATCC 38755 / EP155)</name>
    <dbReference type="NCBI Taxonomy" id="660469"/>
    <lineage>
        <taxon>Eukaryota</taxon>
        <taxon>Fungi</taxon>
        <taxon>Dikarya</taxon>
        <taxon>Ascomycota</taxon>
        <taxon>Pezizomycotina</taxon>
        <taxon>Sordariomycetes</taxon>
        <taxon>Sordariomycetidae</taxon>
        <taxon>Diaporthales</taxon>
        <taxon>Cryphonectriaceae</taxon>
        <taxon>Cryphonectria-Endothia species complex</taxon>
        <taxon>Cryphonectria</taxon>
    </lineage>
</organism>
<dbReference type="PANTHER" id="PTHR12149:SF8">
    <property type="entry name" value="PROTEIN-RIBULOSAMINE 3-KINASE"/>
    <property type="match status" value="1"/>
</dbReference>
<dbReference type="Pfam" id="PF03881">
    <property type="entry name" value="Fructosamin_kin"/>
    <property type="match status" value="1"/>
</dbReference>
<dbReference type="EC" id="2.7.1.172" evidence="1"/>